<dbReference type="InterPro" id="IPR001342">
    <property type="entry name" value="HDH_cat"/>
</dbReference>
<dbReference type="GO" id="GO:0009088">
    <property type="term" value="P:threonine biosynthetic process"/>
    <property type="evidence" value="ECO:0007669"/>
    <property type="project" value="UniProtKB-UniPathway"/>
</dbReference>
<evidence type="ECO:0000256" key="7">
    <source>
        <dbReference type="ARBA" id="ARBA00022857"/>
    </source>
</evidence>
<keyword evidence="9" id="KW-0486">Methionine biosynthesis</keyword>
<dbReference type="GO" id="GO:0004412">
    <property type="term" value="F:homoserine dehydrogenase activity"/>
    <property type="evidence" value="ECO:0007669"/>
    <property type="project" value="UniProtKB-EC"/>
</dbReference>
<evidence type="ECO:0000256" key="2">
    <source>
        <dbReference type="ARBA" id="ARBA00005056"/>
    </source>
</evidence>
<protein>
    <recommendedName>
        <fullName evidence="4">homoserine dehydrogenase</fullName>
        <ecNumber evidence="4">1.1.1.3</ecNumber>
    </recommendedName>
</protein>
<feature type="domain" description="Aspartate/homoserine dehydrogenase NAD-binding" evidence="13">
    <location>
        <begin position="12"/>
        <end position="143"/>
    </location>
</feature>
<dbReference type="FunFam" id="3.30.360.10:FF:000006">
    <property type="entry name" value="Bifunctional aspartokinase/homoserine dehydrogenase"/>
    <property type="match status" value="1"/>
</dbReference>
<keyword evidence="7" id="KW-0521">NADP</keyword>
<dbReference type="Gene3D" id="3.40.50.720">
    <property type="entry name" value="NAD(P)-binding Rossmann-like Domain"/>
    <property type="match status" value="1"/>
</dbReference>
<dbReference type="AlphaFoldDB" id="A0A6N4DJJ8"/>
<proteinExistence type="predicted"/>
<dbReference type="EC" id="1.1.1.3" evidence="4"/>
<evidence type="ECO:0000256" key="9">
    <source>
        <dbReference type="ARBA" id="ARBA00023167"/>
    </source>
</evidence>
<evidence type="ECO:0000256" key="11">
    <source>
        <dbReference type="ARBA" id="ARBA00049031"/>
    </source>
</evidence>
<comment type="pathway">
    <text evidence="3">Amino-acid biosynthesis; L-methionine biosynthesis via de novo pathway; L-homoserine from L-aspartate: step 3/3.</text>
</comment>
<dbReference type="InterPro" id="IPR011147">
    <property type="entry name" value="Bifunc_Aspkin/hSer_DH"/>
</dbReference>
<comment type="cofactor">
    <cofactor evidence="1">
        <name>a metal cation</name>
        <dbReference type="ChEBI" id="CHEBI:25213"/>
    </cofactor>
</comment>
<dbReference type="GO" id="GO:0050661">
    <property type="term" value="F:NADP binding"/>
    <property type="evidence" value="ECO:0007669"/>
    <property type="project" value="InterPro"/>
</dbReference>
<dbReference type="SUPFAM" id="SSF51735">
    <property type="entry name" value="NAD(P)-binding Rossmann-fold domains"/>
    <property type="match status" value="1"/>
</dbReference>
<dbReference type="GO" id="GO:0009089">
    <property type="term" value="P:lysine biosynthetic process via diaminopimelate"/>
    <property type="evidence" value="ECO:0007669"/>
    <property type="project" value="UniProtKB-ARBA"/>
</dbReference>
<keyword evidence="6" id="KW-0791">Threonine biosynthesis</keyword>
<dbReference type="GO" id="GO:0009086">
    <property type="term" value="P:methionine biosynthetic process"/>
    <property type="evidence" value="ECO:0007669"/>
    <property type="project" value="UniProtKB-KW"/>
</dbReference>
<dbReference type="Proteomes" id="UP000241514">
    <property type="component" value="Unassembled WGS sequence"/>
</dbReference>
<name>A0A6N4DJJ8_9GAMM</name>
<evidence type="ECO:0000259" key="12">
    <source>
        <dbReference type="Pfam" id="PF00742"/>
    </source>
</evidence>
<evidence type="ECO:0000256" key="10">
    <source>
        <dbReference type="ARBA" id="ARBA00048841"/>
    </source>
</evidence>
<evidence type="ECO:0000256" key="1">
    <source>
        <dbReference type="ARBA" id="ARBA00001920"/>
    </source>
</evidence>
<evidence type="ECO:0000259" key="13">
    <source>
        <dbReference type="Pfam" id="PF03447"/>
    </source>
</evidence>
<evidence type="ECO:0000256" key="6">
    <source>
        <dbReference type="ARBA" id="ARBA00022697"/>
    </source>
</evidence>
<dbReference type="GO" id="GO:0009090">
    <property type="term" value="P:homoserine biosynthetic process"/>
    <property type="evidence" value="ECO:0007669"/>
    <property type="project" value="UniProtKB-ARBA"/>
</dbReference>
<dbReference type="InterPro" id="IPR005106">
    <property type="entry name" value="Asp/hSer_DH_NAD-bd"/>
</dbReference>
<evidence type="ECO:0000313" key="14">
    <source>
        <dbReference type="EMBL" id="PTB90337.1"/>
    </source>
</evidence>
<keyword evidence="8" id="KW-0560">Oxidoreductase</keyword>
<accession>A0A6N4DJJ8</accession>
<dbReference type="UniPathway" id="UPA00051">
    <property type="reaction ID" value="UER00465"/>
</dbReference>
<evidence type="ECO:0000256" key="8">
    <source>
        <dbReference type="ARBA" id="ARBA00023002"/>
    </source>
</evidence>
<dbReference type="PANTHER" id="PTHR43070">
    <property type="match status" value="1"/>
</dbReference>
<dbReference type="UniPathway" id="UPA00050">
    <property type="reaction ID" value="UER00063"/>
</dbReference>
<keyword evidence="5" id="KW-0028">Amino-acid biosynthesis</keyword>
<comment type="catalytic activity">
    <reaction evidence="10">
        <text>L-homoserine + NADP(+) = L-aspartate 4-semialdehyde + NADPH + H(+)</text>
        <dbReference type="Rhea" id="RHEA:15761"/>
        <dbReference type="ChEBI" id="CHEBI:15378"/>
        <dbReference type="ChEBI" id="CHEBI:57476"/>
        <dbReference type="ChEBI" id="CHEBI:57783"/>
        <dbReference type="ChEBI" id="CHEBI:58349"/>
        <dbReference type="ChEBI" id="CHEBI:537519"/>
        <dbReference type="EC" id="1.1.1.3"/>
    </reaction>
    <physiologicalReaction direction="right-to-left" evidence="10">
        <dbReference type="Rhea" id="RHEA:15763"/>
    </physiologicalReaction>
</comment>
<reference evidence="14 15" key="1">
    <citation type="submission" date="2018-03" db="EMBL/GenBank/DDBJ databases">
        <title>Cross-interface Injection: A General Nanoliter Liquid Handling Method Applied to Single Cells Genome Amplification Automated Nanoliter Liquid Handling Applied to Single Cell Multiple Displacement Amplification.</title>
        <authorList>
            <person name="Yun J."/>
            <person name="Xu P."/>
            <person name="Xu J."/>
            <person name="Dai X."/>
            <person name="Wang Y."/>
            <person name="Zheng X."/>
            <person name="Cao C."/>
            <person name="Yi Q."/>
            <person name="Zhu Y."/>
            <person name="Wang L."/>
            <person name="Dong Z."/>
            <person name="Huang Y."/>
            <person name="Huang L."/>
            <person name="Du W."/>
        </authorList>
    </citation>
    <scope>NUCLEOTIDE SEQUENCE [LARGE SCALE GENOMIC DNA]</scope>
    <source>
        <strain evidence="14 15">A9-4</strain>
    </source>
</reference>
<feature type="domain" description="Homoserine dehydrogenase catalytic" evidence="12">
    <location>
        <begin position="152"/>
        <end position="352"/>
    </location>
</feature>
<comment type="pathway">
    <text evidence="2">Amino-acid biosynthesis; L-threonine biosynthesis; L-threonine from L-aspartate: step 3/5.</text>
</comment>
<evidence type="ECO:0000313" key="15">
    <source>
        <dbReference type="Proteomes" id="UP000241514"/>
    </source>
</evidence>
<evidence type="ECO:0000256" key="5">
    <source>
        <dbReference type="ARBA" id="ARBA00022605"/>
    </source>
</evidence>
<dbReference type="SUPFAM" id="SSF55347">
    <property type="entry name" value="Glyceraldehyde-3-phosphate dehydrogenase-like, C-terminal domain"/>
    <property type="match status" value="1"/>
</dbReference>
<comment type="catalytic activity">
    <reaction evidence="11">
        <text>L-homoserine + NAD(+) = L-aspartate 4-semialdehyde + NADH + H(+)</text>
        <dbReference type="Rhea" id="RHEA:15757"/>
        <dbReference type="ChEBI" id="CHEBI:15378"/>
        <dbReference type="ChEBI" id="CHEBI:57476"/>
        <dbReference type="ChEBI" id="CHEBI:57540"/>
        <dbReference type="ChEBI" id="CHEBI:57945"/>
        <dbReference type="ChEBI" id="CHEBI:537519"/>
        <dbReference type="EC" id="1.1.1.3"/>
    </reaction>
    <physiologicalReaction direction="right-to-left" evidence="11">
        <dbReference type="Rhea" id="RHEA:15759"/>
    </physiologicalReaction>
</comment>
<sequence>MSLQPTAILVVGVGTIGQAWLARYADTIPLPFQASVRGLYRSQQYVHLDKNSVPSQGLTAAGWQHSGDILTQLDQDIREHSQQHEQVIVLDLTASSAVGQRYADWLRAGAHIVCANKYAGASSSTYYEQIRRISRQYQRHWRYNTTVGAGLPIQSAIRERLHSADPILGIEGNFSGSLSWIFQHYQPGDQLSKWLRAAADHGLTEPDARSDLGGLDVARKLLILAREAGWSLELDEIQVQSLVPDSLAQVSSEEFWEHFEHFDAEFERWRQRTHPTAQKFCYIGAVERNANAKPHAWARLEPIAPSSPYASLPAGNANFVIRSELYNANPLLIQGPGAGPEVTAAGIHTDLLDILQQL</sequence>
<evidence type="ECO:0000256" key="4">
    <source>
        <dbReference type="ARBA" id="ARBA00013213"/>
    </source>
</evidence>
<dbReference type="Pfam" id="PF00742">
    <property type="entry name" value="Homoserine_dh"/>
    <property type="match status" value="1"/>
</dbReference>
<dbReference type="EMBL" id="PYVG01000001">
    <property type="protein sequence ID" value="PTB90337.1"/>
    <property type="molecule type" value="Genomic_DNA"/>
</dbReference>
<dbReference type="PANTHER" id="PTHR43070:SF5">
    <property type="entry name" value="HOMOSERINE DEHYDROGENASE"/>
    <property type="match status" value="1"/>
</dbReference>
<organism evidence="14 15">
    <name type="scientific">Pseudidiomarina aestuarii</name>
    <dbReference type="NCBI Taxonomy" id="624146"/>
    <lineage>
        <taxon>Bacteria</taxon>
        <taxon>Pseudomonadati</taxon>
        <taxon>Pseudomonadota</taxon>
        <taxon>Gammaproteobacteria</taxon>
        <taxon>Alteromonadales</taxon>
        <taxon>Idiomarinaceae</taxon>
        <taxon>Pseudidiomarina</taxon>
    </lineage>
</organism>
<dbReference type="InterPro" id="IPR036291">
    <property type="entry name" value="NAD(P)-bd_dom_sf"/>
</dbReference>
<dbReference type="Gene3D" id="3.30.360.10">
    <property type="entry name" value="Dihydrodipicolinate Reductase, domain 2"/>
    <property type="match status" value="1"/>
</dbReference>
<evidence type="ECO:0000256" key="3">
    <source>
        <dbReference type="ARBA" id="ARBA00005062"/>
    </source>
</evidence>
<gene>
    <name evidence="14" type="ORF">C9928_00085</name>
</gene>
<comment type="caution">
    <text evidence="14">The sequence shown here is derived from an EMBL/GenBank/DDBJ whole genome shotgun (WGS) entry which is preliminary data.</text>
</comment>
<dbReference type="Pfam" id="PF03447">
    <property type="entry name" value="NAD_binding_3"/>
    <property type="match status" value="1"/>
</dbReference>